<dbReference type="InterPro" id="IPR045664">
    <property type="entry name" value="DUF6387"/>
</dbReference>
<dbReference type="Proteomes" id="UP001596215">
    <property type="component" value="Unassembled WGS sequence"/>
</dbReference>
<dbReference type="EMBL" id="JBHSUC010000010">
    <property type="protein sequence ID" value="MFC6362386.1"/>
    <property type="molecule type" value="Genomic_DNA"/>
</dbReference>
<sequence length="340" mass="39211">MQNTGGNKKHDRENVSPVSYYQQLLHQARCRKDFTVTPEELSWFDIRRYDYVRDLSLKHLMTELIVRGVLCSKPDILTWDGAVLGPGEIFKTCYPRITDGKPALHPLFISHEQLPELKYLRAPDTPAFTMLTLPVRELSISDIDDCYHALSAADVDKTFFSLEESRHPCYLGHISKSDFEPDTPLTTLQRQAFGSHIEQIYLAVDPSCTKKQLIDAFRVLLTDLDNQYGIFASSAKKTTSIRQKLLYDIQACHLIPLTDLLLWQVSNRKIIPLRNIYNLFEQHNFNESSSSTGFSETNFRNRYLRTFDLVMNQGNPGEILSKLLEKTEDYDTSYYDATHQ</sequence>
<gene>
    <name evidence="1" type="ORF">ACFP73_09815</name>
</gene>
<accession>A0ABW1VRD9</accession>
<evidence type="ECO:0000313" key="2">
    <source>
        <dbReference type="Proteomes" id="UP001596215"/>
    </source>
</evidence>
<name>A0ABW1VRD9_9GAMM</name>
<comment type="caution">
    <text evidence="1">The sequence shown here is derived from an EMBL/GenBank/DDBJ whole genome shotgun (WGS) entry which is preliminary data.</text>
</comment>
<keyword evidence="2" id="KW-1185">Reference proteome</keyword>
<protein>
    <submittedName>
        <fullName evidence="1">DUF6387 family protein</fullName>
    </submittedName>
</protein>
<dbReference type="Pfam" id="PF19924">
    <property type="entry name" value="DUF6387"/>
    <property type="match status" value="1"/>
</dbReference>
<evidence type="ECO:0000313" key="1">
    <source>
        <dbReference type="EMBL" id="MFC6362386.1"/>
    </source>
</evidence>
<reference evidence="2" key="1">
    <citation type="journal article" date="2019" name="Int. J. Syst. Evol. Microbiol.">
        <title>The Global Catalogue of Microorganisms (GCM) 10K type strain sequencing project: providing services to taxonomists for standard genome sequencing and annotation.</title>
        <authorList>
            <consortium name="The Broad Institute Genomics Platform"/>
            <consortium name="The Broad Institute Genome Sequencing Center for Infectious Disease"/>
            <person name="Wu L."/>
            <person name="Ma J."/>
        </authorList>
    </citation>
    <scope>NUCLEOTIDE SEQUENCE [LARGE SCALE GENOMIC DNA]</scope>
    <source>
        <strain evidence="2">CGMCC 4.1530</strain>
    </source>
</reference>
<proteinExistence type="predicted"/>
<organism evidence="1 2">
    <name type="scientific">Tatumella punctata</name>
    <dbReference type="NCBI Taxonomy" id="399969"/>
    <lineage>
        <taxon>Bacteria</taxon>
        <taxon>Pseudomonadati</taxon>
        <taxon>Pseudomonadota</taxon>
        <taxon>Gammaproteobacteria</taxon>
        <taxon>Enterobacterales</taxon>
        <taxon>Erwiniaceae</taxon>
        <taxon>Tatumella</taxon>
    </lineage>
</organism>
<dbReference type="RefSeq" id="WP_343877552.1">
    <property type="nucleotide sequence ID" value="NZ_BAAAFW010000060.1"/>
</dbReference>